<proteinExistence type="predicted"/>
<name>A0ABW4JUY7_9HYPH</name>
<dbReference type="InterPro" id="IPR009506">
    <property type="entry name" value="YjiS-like"/>
</dbReference>
<reference evidence="3" key="1">
    <citation type="journal article" date="2019" name="Int. J. Syst. Evol. Microbiol.">
        <title>The Global Catalogue of Microorganisms (GCM) 10K type strain sequencing project: providing services to taxonomists for standard genome sequencing and annotation.</title>
        <authorList>
            <consortium name="The Broad Institute Genomics Platform"/>
            <consortium name="The Broad Institute Genome Sequencing Center for Infectious Disease"/>
            <person name="Wu L."/>
            <person name="Ma J."/>
        </authorList>
    </citation>
    <scope>NUCLEOTIDE SEQUENCE [LARGE SCALE GENOMIC DNA]</scope>
    <source>
        <strain evidence="3">JCM 3369</strain>
    </source>
</reference>
<dbReference type="Pfam" id="PF06568">
    <property type="entry name" value="YjiS-like"/>
    <property type="match status" value="1"/>
</dbReference>
<accession>A0ABW4JUY7</accession>
<feature type="domain" description="YjiS-like" evidence="1">
    <location>
        <begin position="26"/>
        <end position="58"/>
    </location>
</feature>
<dbReference type="RefSeq" id="WP_149890661.1">
    <property type="nucleotide sequence ID" value="NZ_JBHUFA010000001.1"/>
</dbReference>
<dbReference type="Proteomes" id="UP001597327">
    <property type="component" value="Unassembled WGS sequence"/>
</dbReference>
<evidence type="ECO:0000313" key="3">
    <source>
        <dbReference type="Proteomes" id="UP001597327"/>
    </source>
</evidence>
<sequence length="83" mass="9725">MTFFETSSLRRRPALLALIARALRFLAAALSDWLRERRTRRSLDRLDERMLSDIGLARCGSTYRERTDTTAWQGLAESRIRRP</sequence>
<comment type="caution">
    <text evidence="2">The sequence shown here is derived from an EMBL/GenBank/DDBJ whole genome shotgun (WGS) entry which is preliminary data.</text>
</comment>
<evidence type="ECO:0000259" key="1">
    <source>
        <dbReference type="Pfam" id="PF06568"/>
    </source>
</evidence>
<gene>
    <name evidence="2" type="ORF">ACFSC7_08875</name>
</gene>
<evidence type="ECO:0000313" key="2">
    <source>
        <dbReference type="EMBL" id="MFD1695627.1"/>
    </source>
</evidence>
<keyword evidence="3" id="KW-1185">Reference proteome</keyword>
<organism evidence="2 3">
    <name type="scientific">Roseibium aestuarii</name>
    <dbReference type="NCBI Taxonomy" id="2600299"/>
    <lineage>
        <taxon>Bacteria</taxon>
        <taxon>Pseudomonadati</taxon>
        <taxon>Pseudomonadota</taxon>
        <taxon>Alphaproteobacteria</taxon>
        <taxon>Hyphomicrobiales</taxon>
        <taxon>Stappiaceae</taxon>
        <taxon>Roseibium</taxon>
    </lineage>
</organism>
<protein>
    <submittedName>
        <fullName evidence="2">DUF1127 domain-containing protein</fullName>
    </submittedName>
</protein>
<dbReference type="EMBL" id="JBHUFA010000001">
    <property type="protein sequence ID" value="MFD1695627.1"/>
    <property type="molecule type" value="Genomic_DNA"/>
</dbReference>